<proteinExistence type="predicted"/>
<dbReference type="EMBL" id="ABDG02000026">
    <property type="protein sequence ID" value="EHK43406.1"/>
    <property type="molecule type" value="Genomic_DNA"/>
</dbReference>
<sequence>MTSSTPQAEAGPSSASRSPPSTSTSTDFINPRLRTARSIPPWVVTNDGRHGPMTDEQQRLLNPPRPSAAPQRNSTPQPPHRRVSKDGFVSWDDPKLGPPQNERGRIPHLFKYGRADARGRKWDHLRSAEPVIVSSHPSAFQQPSVTWAQFIQSSAWGRPRNEQSEIIDIEALNRLQPNFNKESELPLSAADHKHDQRRKSAVSKRMWRQILNGSFSPLFFRLVVIIMSTVALAIAIRTEQDTRVRGDGAERTQSVFAIVVDCVSIPFNGYMIWDEYTGKPIGLRSAFSKMSLILLDLFFIIFKSACTALAFEHVIYHEFGDEDIMGLSEGLASVMLLGLVAWTVNLTVNIFRVVDRLGGREEETR</sequence>
<keyword evidence="4" id="KW-1185">Reference proteome</keyword>
<dbReference type="HOGENOM" id="CLU_027163_2_0_1"/>
<dbReference type="InterPro" id="IPR037737">
    <property type="entry name" value="Srf1"/>
</dbReference>
<dbReference type="OMA" id="NDAICDR"/>
<dbReference type="GO" id="GO:0000324">
    <property type="term" value="C:fungal-type vacuole"/>
    <property type="evidence" value="ECO:0007669"/>
    <property type="project" value="TreeGrafter"/>
</dbReference>
<feature type="compositionally biased region" description="Low complexity" evidence="1">
    <location>
        <begin position="12"/>
        <end position="26"/>
    </location>
</feature>
<accession>G9P1X9</accession>
<dbReference type="eggNOG" id="ENOG502QPXG">
    <property type="taxonomic scope" value="Eukaryota"/>
</dbReference>
<dbReference type="GeneID" id="25785925"/>
<dbReference type="AlphaFoldDB" id="G9P1X9"/>
<name>G9P1X9_HYPAI</name>
<evidence type="ECO:0000313" key="4">
    <source>
        <dbReference type="Proteomes" id="UP000005426"/>
    </source>
</evidence>
<dbReference type="PANTHER" id="PTHR36819:SF1">
    <property type="entry name" value="REGULATOR OF PHOSPHOLIPASE D SRF1"/>
    <property type="match status" value="1"/>
</dbReference>
<keyword evidence="2" id="KW-0812">Transmembrane</keyword>
<reference evidence="3 4" key="1">
    <citation type="journal article" date="2011" name="Genome Biol.">
        <title>Comparative genome sequence analysis underscores mycoparasitism as the ancestral life style of Trichoderma.</title>
        <authorList>
            <person name="Kubicek C.P."/>
            <person name="Herrera-Estrella A."/>
            <person name="Seidl-Seiboth V."/>
            <person name="Martinez D.A."/>
            <person name="Druzhinina I.S."/>
            <person name="Thon M."/>
            <person name="Zeilinger S."/>
            <person name="Casas-Flores S."/>
            <person name="Horwitz B.A."/>
            <person name="Mukherjee P.K."/>
            <person name="Mukherjee M."/>
            <person name="Kredics L."/>
            <person name="Alcaraz L.D."/>
            <person name="Aerts A."/>
            <person name="Antal Z."/>
            <person name="Atanasova L."/>
            <person name="Cervantes-Badillo M.G."/>
            <person name="Challacombe J."/>
            <person name="Chertkov O."/>
            <person name="McCluskey K."/>
            <person name="Coulpier F."/>
            <person name="Deshpande N."/>
            <person name="von Doehren H."/>
            <person name="Ebbole D.J."/>
            <person name="Esquivel-Naranjo E.U."/>
            <person name="Fekete E."/>
            <person name="Flipphi M."/>
            <person name="Glaser F."/>
            <person name="Gomez-Rodriguez E.Y."/>
            <person name="Gruber S."/>
            <person name="Han C."/>
            <person name="Henrissat B."/>
            <person name="Hermosa R."/>
            <person name="Hernandez-Onate M."/>
            <person name="Karaffa L."/>
            <person name="Kosti I."/>
            <person name="Le Crom S."/>
            <person name="Lindquist E."/>
            <person name="Lucas S."/>
            <person name="Luebeck M."/>
            <person name="Luebeck P.S."/>
            <person name="Margeot A."/>
            <person name="Metz B."/>
            <person name="Misra M."/>
            <person name="Nevalainen H."/>
            <person name="Omann M."/>
            <person name="Packer N."/>
            <person name="Perrone G."/>
            <person name="Uresti-Rivera E.E."/>
            <person name="Salamov A."/>
            <person name="Schmoll M."/>
            <person name="Seiboth B."/>
            <person name="Shapiro H."/>
            <person name="Sukno S."/>
            <person name="Tamayo-Ramos J.A."/>
            <person name="Tisch D."/>
            <person name="Wiest A."/>
            <person name="Wilkinson H.H."/>
            <person name="Zhang M."/>
            <person name="Coutinho P.M."/>
            <person name="Kenerley C.M."/>
            <person name="Monte E."/>
            <person name="Baker S.E."/>
            <person name="Grigoriev I.V."/>
        </authorList>
    </citation>
    <scope>NUCLEOTIDE SEQUENCE [LARGE SCALE GENOMIC DNA]</scope>
    <source>
        <strain evidence="4">ATCC 20476 / IMI 206040</strain>
    </source>
</reference>
<gene>
    <name evidence="3" type="ORF">TRIATDRAFT_85781</name>
</gene>
<feature type="compositionally biased region" description="Basic and acidic residues" evidence="1">
    <location>
        <begin position="47"/>
        <end position="58"/>
    </location>
</feature>
<feature type="transmembrane region" description="Helical" evidence="2">
    <location>
        <begin position="293"/>
        <end position="311"/>
    </location>
</feature>
<feature type="transmembrane region" description="Helical" evidence="2">
    <location>
        <begin position="256"/>
        <end position="273"/>
    </location>
</feature>
<evidence type="ECO:0000313" key="3">
    <source>
        <dbReference type="EMBL" id="EHK43406.1"/>
    </source>
</evidence>
<dbReference type="OrthoDB" id="2589563at2759"/>
<dbReference type="Proteomes" id="UP000005426">
    <property type="component" value="Unassembled WGS sequence"/>
</dbReference>
<keyword evidence="2" id="KW-0472">Membrane</keyword>
<feature type="region of interest" description="Disordered" evidence="1">
    <location>
        <begin position="1"/>
        <end position="106"/>
    </location>
</feature>
<organism evidence="3 4">
    <name type="scientific">Hypocrea atroviridis (strain ATCC 20476 / IMI 206040)</name>
    <name type="common">Trichoderma atroviride</name>
    <dbReference type="NCBI Taxonomy" id="452589"/>
    <lineage>
        <taxon>Eukaryota</taxon>
        <taxon>Fungi</taxon>
        <taxon>Dikarya</taxon>
        <taxon>Ascomycota</taxon>
        <taxon>Pezizomycotina</taxon>
        <taxon>Sordariomycetes</taxon>
        <taxon>Hypocreomycetidae</taxon>
        <taxon>Hypocreales</taxon>
        <taxon>Hypocreaceae</taxon>
        <taxon>Trichoderma</taxon>
    </lineage>
</organism>
<comment type="caution">
    <text evidence="3">The sequence shown here is derived from an EMBL/GenBank/DDBJ whole genome shotgun (WGS) entry which is preliminary data.</text>
</comment>
<feature type="transmembrane region" description="Helical" evidence="2">
    <location>
        <begin position="218"/>
        <end position="236"/>
    </location>
</feature>
<dbReference type="PANTHER" id="PTHR36819">
    <property type="entry name" value="REGULATOR OF PHOSPHOLIPASE D SRF1"/>
    <property type="match status" value="1"/>
</dbReference>
<evidence type="ECO:0000256" key="2">
    <source>
        <dbReference type="SAM" id="Phobius"/>
    </source>
</evidence>
<keyword evidence="2" id="KW-1133">Transmembrane helix</keyword>
<protein>
    <submittedName>
        <fullName evidence="3">Uncharacterized protein</fullName>
    </submittedName>
</protein>
<dbReference type="GO" id="GO:0071944">
    <property type="term" value="C:cell periphery"/>
    <property type="evidence" value="ECO:0007669"/>
    <property type="project" value="TreeGrafter"/>
</dbReference>
<dbReference type="KEGG" id="tatv:25785925"/>
<feature type="transmembrane region" description="Helical" evidence="2">
    <location>
        <begin position="331"/>
        <end position="351"/>
    </location>
</feature>
<evidence type="ECO:0000256" key="1">
    <source>
        <dbReference type="SAM" id="MobiDB-lite"/>
    </source>
</evidence>